<keyword evidence="2" id="KW-1185">Reference proteome</keyword>
<name>A0ABN8HL28_9BACT</name>
<evidence type="ECO:0000313" key="2">
    <source>
        <dbReference type="Proteomes" id="UP001295463"/>
    </source>
</evidence>
<dbReference type="EMBL" id="OW150024">
    <property type="protein sequence ID" value="CAH2032339.1"/>
    <property type="molecule type" value="Genomic_DNA"/>
</dbReference>
<organism evidence="1 2">
    <name type="scientific">Trichlorobacter ammonificans</name>
    <dbReference type="NCBI Taxonomy" id="2916410"/>
    <lineage>
        <taxon>Bacteria</taxon>
        <taxon>Pseudomonadati</taxon>
        <taxon>Thermodesulfobacteriota</taxon>
        <taxon>Desulfuromonadia</taxon>
        <taxon>Geobacterales</taxon>
        <taxon>Geobacteraceae</taxon>
        <taxon>Trichlorobacter</taxon>
    </lineage>
</organism>
<reference evidence="1 2" key="1">
    <citation type="submission" date="2022-03" db="EMBL/GenBank/DDBJ databases">
        <authorList>
            <person name="Koch H."/>
        </authorList>
    </citation>
    <scope>NUCLEOTIDE SEQUENCE [LARGE SCALE GENOMIC DNA]</scope>
    <source>
        <strain evidence="1 2">G1</strain>
    </source>
</reference>
<dbReference type="Proteomes" id="UP001295463">
    <property type="component" value="Chromosome"/>
</dbReference>
<evidence type="ECO:0000313" key="1">
    <source>
        <dbReference type="EMBL" id="CAH2032339.1"/>
    </source>
</evidence>
<accession>A0ABN8HL28</accession>
<sequence length="27" mass="3341">MYFFIAQDSEHSITYFKMTYLTYVEIV</sequence>
<gene>
    <name evidence="1" type="ORF">GEAMG1_2503</name>
</gene>
<proteinExistence type="predicted"/>
<protein>
    <submittedName>
        <fullName evidence="1">Uncharacterized protein</fullName>
    </submittedName>
</protein>